<comment type="similarity">
    <text evidence="1">Belongs to the APC1 family.</text>
</comment>
<dbReference type="GO" id="GO:0007091">
    <property type="term" value="P:metaphase/anaphase transition of mitotic cell cycle"/>
    <property type="evidence" value="ECO:0007669"/>
    <property type="project" value="TreeGrafter"/>
</dbReference>
<dbReference type="PANTHER" id="PTHR12827">
    <property type="entry name" value="MEIOTIC CHECKPOINT REGULATOR TSG24 FAMILY MEMBER"/>
    <property type="match status" value="1"/>
</dbReference>
<feature type="chain" id="PRO_5012214950" evidence="5">
    <location>
        <begin position="23"/>
        <end position="542"/>
    </location>
</feature>
<proteinExistence type="inferred from homology"/>
<evidence type="ECO:0000256" key="3">
    <source>
        <dbReference type="ARBA" id="ARBA00022776"/>
    </source>
</evidence>
<gene>
    <name evidence="6" type="ORF">BCR44DRAFT_1429898</name>
</gene>
<evidence type="ECO:0000313" key="6">
    <source>
        <dbReference type="EMBL" id="ORZ37754.1"/>
    </source>
</evidence>
<reference evidence="6 7" key="1">
    <citation type="submission" date="2016-07" db="EMBL/GenBank/DDBJ databases">
        <title>Pervasive Adenine N6-methylation of Active Genes in Fungi.</title>
        <authorList>
            <consortium name="DOE Joint Genome Institute"/>
            <person name="Mondo S.J."/>
            <person name="Dannebaum R.O."/>
            <person name="Kuo R.C."/>
            <person name="Labutti K."/>
            <person name="Haridas S."/>
            <person name="Kuo A."/>
            <person name="Salamov A."/>
            <person name="Ahrendt S.R."/>
            <person name="Lipzen A."/>
            <person name="Sullivan W."/>
            <person name="Andreopoulos W.B."/>
            <person name="Clum A."/>
            <person name="Lindquist E."/>
            <person name="Daum C."/>
            <person name="Ramamoorthy G.K."/>
            <person name="Gryganskyi A."/>
            <person name="Culley D."/>
            <person name="Magnuson J.K."/>
            <person name="James T.Y."/>
            <person name="O'Malley M.A."/>
            <person name="Stajich J.E."/>
            <person name="Spatafora J.W."/>
            <person name="Visel A."/>
            <person name="Grigoriev I.V."/>
        </authorList>
    </citation>
    <scope>NUCLEOTIDE SEQUENCE [LARGE SCALE GENOMIC DNA]</scope>
    <source>
        <strain evidence="6 7">PL171</strain>
    </source>
</reference>
<keyword evidence="7" id="KW-1185">Reference proteome</keyword>
<dbReference type="GO" id="GO:0005680">
    <property type="term" value="C:anaphase-promoting complex"/>
    <property type="evidence" value="ECO:0007669"/>
    <property type="project" value="InterPro"/>
</dbReference>
<protein>
    <submittedName>
        <fullName evidence="6">Uncharacterized protein</fullName>
    </submittedName>
</protein>
<dbReference type="Proteomes" id="UP000193411">
    <property type="component" value="Unassembled WGS sequence"/>
</dbReference>
<evidence type="ECO:0000313" key="7">
    <source>
        <dbReference type="Proteomes" id="UP000193411"/>
    </source>
</evidence>
<dbReference type="EMBL" id="MCFL01000011">
    <property type="protein sequence ID" value="ORZ37754.1"/>
    <property type="molecule type" value="Genomic_DNA"/>
</dbReference>
<dbReference type="GO" id="GO:0051301">
    <property type="term" value="P:cell division"/>
    <property type="evidence" value="ECO:0007669"/>
    <property type="project" value="UniProtKB-KW"/>
</dbReference>
<dbReference type="AlphaFoldDB" id="A0A1Y2HUW8"/>
<sequence>MAAVTAAPAWIVFGWIFWNCKSDEIRSKCRVGSVASAKVKEMDGKVLFYRAVASFLVDWDLVDVEYVRQVWGIVRREVKEAGGDALARMAADSVATAAVYVLAIKFAGTADQEAAKVCWDLVDVLVSRLHYDPDIVRHLDPKNAPGDPTPLDLQVSHQANHWLYSAHLSAALILSGTGDRHAYRRLVRLQQRTGPNITFGLQSQVNLALGLVFCGRGQHAVRSTSPISALALFASTMPCFTPVSQADDTTTLHAMTHLWVLAAKATVVNAVSLATGQHVTVRATLSAEVSGDAREMGSATTITLPHKFELPLPATTGAWTLSIDDPAWYPLTLLVDDLISGNSAGGRAVYLVPKDGVELASHKHASRVVKPVISGKVQHLLGQLMHCILSVSDGGAEQVRAMEAVRLVNAPVVKLRLFATLDRRYAGDGVSRIAVEVERIRQLVLSKYPMPAFAGPVVEQVEEVANQQSTVLHGLLAVARSAAPAGVWELACRSVLHGRLLSTKLVQDKVAVAQTAHELGVDEDAEEFLRMLVCDDDSSLLL</sequence>
<keyword evidence="4" id="KW-0131">Cell cycle</keyword>
<evidence type="ECO:0000256" key="1">
    <source>
        <dbReference type="ARBA" id="ARBA00010547"/>
    </source>
</evidence>
<dbReference type="PANTHER" id="PTHR12827:SF3">
    <property type="entry name" value="ANAPHASE-PROMOTING COMPLEX SUBUNIT 1"/>
    <property type="match status" value="1"/>
</dbReference>
<evidence type="ECO:0000256" key="4">
    <source>
        <dbReference type="ARBA" id="ARBA00023306"/>
    </source>
</evidence>
<name>A0A1Y2HUW8_9FUNG</name>
<dbReference type="InterPro" id="IPR024990">
    <property type="entry name" value="Apc1"/>
</dbReference>
<organism evidence="6 7">
    <name type="scientific">Catenaria anguillulae PL171</name>
    <dbReference type="NCBI Taxonomy" id="765915"/>
    <lineage>
        <taxon>Eukaryota</taxon>
        <taxon>Fungi</taxon>
        <taxon>Fungi incertae sedis</taxon>
        <taxon>Blastocladiomycota</taxon>
        <taxon>Blastocladiomycetes</taxon>
        <taxon>Blastocladiales</taxon>
        <taxon>Catenariaceae</taxon>
        <taxon>Catenaria</taxon>
    </lineage>
</organism>
<feature type="signal peptide" evidence="5">
    <location>
        <begin position="1"/>
        <end position="22"/>
    </location>
</feature>
<dbReference type="GO" id="GO:0070979">
    <property type="term" value="P:protein K11-linked ubiquitination"/>
    <property type="evidence" value="ECO:0007669"/>
    <property type="project" value="TreeGrafter"/>
</dbReference>
<comment type="caution">
    <text evidence="6">The sequence shown here is derived from an EMBL/GenBank/DDBJ whole genome shotgun (WGS) entry which is preliminary data.</text>
</comment>
<dbReference type="OrthoDB" id="26401at2759"/>
<evidence type="ECO:0000256" key="5">
    <source>
        <dbReference type="SAM" id="SignalP"/>
    </source>
</evidence>
<dbReference type="InterPro" id="IPR011989">
    <property type="entry name" value="ARM-like"/>
</dbReference>
<dbReference type="STRING" id="765915.A0A1Y2HUW8"/>
<dbReference type="GO" id="GO:0060090">
    <property type="term" value="F:molecular adaptor activity"/>
    <property type="evidence" value="ECO:0007669"/>
    <property type="project" value="TreeGrafter"/>
</dbReference>
<accession>A0A1Y2HUW8</accession>
<dbReference type="GO" id="GO:0031145">
    <property type="term" value="P:anaphase-promoting complex-dependent catabolic process"/>
    <property type="evidence" value="ECO:0007669"/>
    <property type="project" value="TreeGrafter"/>
</dbReference>
<keyword evidence="5" id="KW-0732">Signal</keyword>
<dbReference type="Gene3D" id="1.25.10.10">
    <property type="entry name" value="Leucine-rich Repeat Variant"/>
    <property type="match status" value="1"/>
</dbReference>
<keyword evidence="3" id="KW-0498">Mitosis</keyword>
<evidence type="ECO:0000256" key="2">
    <source>
        <dbReference type="ARBA" id="ARBA00022618"/>
    </source>
</evidence>
<keyword evidence="2" id="KW-0132">Cell division</keyword>